<dbReference type="InterPro" id="IPR029006">
    <property type="entry name" value="ADF-H/Gelsolin-like_dom_sf"/>
</dbReference>
<dbReference type="InterPro" id="IPR007122">
    <property type="entry name" value="Villin/Gelsolin"/>
</dbReference>
<dbReference type="Gene3D" id="3.40.20.10">
    <property type="entry name" value="Severin"/>
    <property type="match status" value="1"/>
</dbReference>
<accession>A0AA85JJZ7</accession>
<dbReference type="Pfam" id="PF00626">
    <property type="entry name" value="Gelsolin"/>
    <property type="match status" value="1"/>
</dbReference>
<name>A0AA85JJZ7_TRIRE</name>
<dbReference type="PANTHER" id="PTHR11977:SF45">
    <property type="entry name" value="SUPERVILLIN"/>
    <property type="match status" value="1"/>
</dbReference>
<reference evidence="3" key="1">
    <citation type="submission" date="2022-06" db="EMBL/GenBank/DDBJ databases">
        <authorList>
            <person name="Berger JAMES D."/>
            <person name="Berger JAMES D."/>
        </authorList>
    </citation>
    <scope>NUCLEOTIDE SEQUENCE [LARGE SCALE GENOMIC DNA]</scope>
</reference>
<dbReference type="SUPFAM" id="SSF55753">
    <property type="entry name" value="Actin depolymerizing proteins"/>
    <property type="match status" value="1"/>
</dbReference>
<evidence type="ECO:0000256" key="1">
    <source>
        <dbReference type="SAM" id="MobiDB-lite"/>
    </source>
</evidence>
<evidence type="ECO:0000313" key="4">
    <source>
        <dbReference type="WBParaSite" id="TREG1_41070.1"/>
    </source>
</evidence>
<feature type="region of interest" description="Disordered" evidence="1">
    <location>
        <begin position="81"/>
        <end position="100"/>
    </location>
</feature>
<dbReference type="InterPro" id="IPR007123">
    <property type="entry name" value="Gelsolin-like_dom"/>
</dbReference>
<dbReference type="GO" id="GO:0005737">
    <property type="term" value="C:cytoplasm"/>
    <property type="evidence" value="ECO:0007669"/>
    <property type="project" value="TreeGrafter"/>
</dbReference>
<protein>
    <recommendedName>
        <fullName evidence="2">Gelsolin-like domain-containing protein</fullName>
    </recommendedName>
</protein>
<feature type="domain" description="Gelsolin-like" evidence="2">
    <location>
        <begin position="211"/>
        <end position="258"/>
    </location>
</feature>
<dbReference type="GO" id="GO:0051015">
    <property type="term" value="F:actin filament binding"/>
    <property type="evidence" value="ECO:0007669"/>
    <property type="project" value="InterPro"/>
</dbReference>
<reference evidence="4" key="2">
    <citation type="submission" date="2023-11" db="UniProtKB">
        <authorList>
            <consortium name="WormBaseParasite"/>
        </authorList>
    </citation>
    <scope>IDENTIFICATION</scope>
</reference>
<dbReference type="GO" id="GO:0051014">
    <property type="term" value="P:actin filament severing"/>
    <property type="evidence" value="ECO:0007669"/>
    <property type="project" value="TreeGrafter"/>
</dbReference>
<dbReference type="Proteomes" id="UP000050795">
    <property type="component" value="Unassembled WGS sequence"/>
</dbReference>
<dbReference type="GO" id="GO:0005546">
    <property type="term" value="F:phosphatidylinositol-4,5-bisphosphate binding"/>
    <property type="evidence" value="ECO:0007669"/>
    <property type="project" value="TreeGrafter"/>
</dbReference>
<dbReference type="GO" id="GO:0008154">
    <property type="term" value="P:actin polymerization or depolymerization"/>
    <property type="evidence" value="ECO:0007669"/>
    <property type="project" value="TreeGrafter"/>
</dbReference>
<keyword evidence="3" id="KW-1185">Reference proteome</keyword>
<dbReference type="AlphaFoldDB" id="A0AA85JJZ7"/>
<dbReference type="GO" id="GO:0015629">
    <property type="term" value="C:actin cytoskeleton"/>
    <property type="evidence" value="ECO:0007669"/>
    <property type="project" value="TreeGrafter"/>
</dbReference>
<evidence type="ECO:0000313" key="3">
    <source>
        <dbReference type="Proteomes" id="UP000050795"/>
    </source>
</evidence>
<dbReference type="GO" id="GO:0051016">
    <property type="term" value="P:barbed-end actin filament capping"/>
    <property type="evidence" value="ECO:0007669"/>
    <property type="project" value="TreeGrafter"/>
</dbReference>
<organism evidence="3 4">
    <name type="scientific">Trichobilharzia regenti</name>
    <name type="common">Nasal bird schistosome</name>
    <dbReference type="NCBI Taxonomy" id="157069"/>
    <lineage>
        <taxon>Eukaryota</taxon>
        <taxon>Metazoa</taxon>
        <taxon>Spiralia</taxon>
        <taxon>Lophotrochozoa</taxon>
        <taxon>Platyhelminthes</taxon>
        <taxon>Trematoda</taxon>
        <taxon>Digenea</taxon>
        <taxon>Strigeidida</taxon>
        <taxon>Schistosomatoidea</taxon>
        <taxon>Schistosomatidae</taxon>
        <taxon>Trichobilharzia</taxon>
    </lineage>
</organism>
<evidence type="ECO:0000259" key="2">
    <source>
        <dbReference type="Pfam" id="PF00626"/>
    </source>
</evidence>
<dbReference type="PANTHER" id="PTHR11977">
    <property type="entry name" value="VILLIN"/>
    <property type="match status" value="1"/>
</dbReference>
<dbReference type="WBParaSite" id="TREG1_41070.1">
    <property type="protein sequence ID" value="TREG1_41070.1"/>
    <property type="gene ID" value="TREG1_41070"/>
</dbReference>
<proteinExistence type="predicted"/>
<sequence>MSIHDEILNIFPALAHSLYGASRISQNVKVPPIEDKALSDFFTSKPAVELSNESSPVQLPTMSAQPDKEMRSMYERIVDARRAARPEKRKPPKDFKNPLKALEQRENIKSNYEEVRTNKTTEQQANTNLTPFQPLLRAVDPSLKVGLDFNAKNSILAESAKAGLTSTEDINEAKSNLRTVQDRQSFRFSSSGRLLPYKSPMLLHIKGRRHVQVRLVAPSAKSMNSGDCFVLITTNDVFAWFGESANIVEVNKTRELASWIYKKHELSYHGSLGESVANTTNGYISVHENANATEDDDDGELDNESYVVISDNVNRSYSATLKFWKTLGYDSPQKVHPAGPPEEDERYELMIQRTNRVYRVTPNELVPCEEYWGNPVKYKILQSDQVCSKI</sequence>